<keyword evidence="5" id="KW-1185">Reference proteome</keyword>
<comment type="caution">
    <text evidence="4">The sequence shown here is derived from an EMBL/GenBank/DDBJ whole genome shotgun (WGS) entry which is preliminary data.</text>
</comment>
<evidence type="ECO:0000256" key="3">
    <source>
        <dbReference type="PROSITE-ProRule" id="PRU00023"/>
    </source>
</evidence>
<dbReference type="InterPro" id="IPR027417">
    <property type="entry name" value="P-loop_NTPase"/>
</dbReference>
<dbReference type="SUPFAM" id="SSF48403">
    <property type="entry name" value="Ankyrin repeat"/>
    <property type="match status" value="1"/>
</dbReference>
<dbReference type="PROSITE" id="PS50088">
    <property type="entry name" value="ANK_REPEAT"/>
    <property type="match status" value="2"/>
</dbReference>
<keyword evidence="2 3" id="KW-0040">ANK repeat</keyword>
<dbReference type="Proteomes" id="UP001233999">
    <property type="component" value="Unassembled WGS sequence"/>
</dbReference>
<dbReference type="PANTHER" id="PTHR24198">
    <property type="entry name" value="ANKYRIN REPEAT AND PROTEIN KINASE DOMAIN-CONTAINING PROTEIN"/>
    <property type="match status" value="1"/>
</dbReference>
<proteinExistence type="predicted"/>
<sequence length="876" mass="101097">MCDVLVVKGWNRHVITLVDKLSSLPKSKCLVVISDTDQTEQQFVTVSDNFCFSELEAESQRQFLERQVDFQGYPVSLNSMAEISFLQTQLSADVVEQLNYKLQVGQKLQELDPWYMHRTFLRNDIVSVEIFVEGHITLAIAGAHEYRLDELVPPDAEITKFNHDSFKAHIDCRFWFVEEEAEFTALCAVKDNVHWVEACEEGYRLLKSKGDMSHITKHFQKNSTRNADSIVGLPYQVVLVVAEPGMGNTTEMANIAHVLKEKDPSTWVVRVNLIECVTLFKYQVTAVEFLQQVTGLKTEFEKHLLEHQLLSGGNVVVLVHGFDEISPNYTEQVFELLSKFSKCKIKKIFVTSRPIMKTKLEKNLISLAFPFQGFDDTDQINVLLKYWNQNPHVKEFIERLFKLVRETLNDSGNEFAGIPLHCRMLAEVFHDDANNFCRTGEVKLPPSLDVLKLYEQFVDKKLSVYHEKVYENVNTRMLQMEMDYKKTTLQKIHMNCAMFSYYDVDDNSKTLSRLKNVMKINEEFVKEFKCGKNKFGIVTNVVSDKPVFVHRTFAEYFVAIWFSQNFQTESQLIKQIYFEEQFEVIQKFLDRTLAKEHELHTAVINLDLQKLNLILEGSTDVNEGDIGSRTVLQLAIMKLKKFKKSVFPFMRNSGVDYVKYRVIETLLEHGADVNCEEDKVLRCRPLRLAEKIEAWSVVDKLLGKQADDRDVTWIRENIEKRDASRGHFDSQNCRSNSILSLPTRFHSVMGFHYCMSRPLNDVKYNALRKGYVNLVTFILNCGVSVHHDMHDLHTGNKNTIIHIAVESGQLEIMLLLIERGSDVNISNKDNSTPLIQALVYGHMHIAELLVQHGTDVNTRDMNDNTALLLVVFEDKY</sequence>
<keyword evidence="1" id="KW-0677">Repeat</keyword>
<dbReference type="SMART" id="SM00248">
    <property type="entry name" value="ANK"/>
    <property type="match status" value="4"/>
</dbReference>
<feature type="repeat" description="ANK" evidence="3">
    <location>
        <begin position="796"/>
        <end position="828"/>
    </location>
</feature>
<accession>A0AAD8A1E3</accession>
<evidence type="ECO:0000256" key="2">
    <source>
        <dbReference type="ARBA" id="ARBA00023043"/>
    </source>
</evidence>
<dbReference type="PANTHER" id="PTHR24198:SF165">
    <property type="entry name" value="ANKYRIN REPEAT-CONTAINING PROTEIN-RELATED"/>
    <property type="match status" value="1"/>
</dbReference>
<name>A0AAD8A1E3_DIPPU</name>
<gene>
    <name evidence="4" type="ORF">L9F63_016156</name>
</gene>
<dbReference type="InterPro" id="IPR036770">
    <property type="entry name" value="Ankyrin_rpt-contain_sf"/>
</dbReference>
<feature type="repeat" description="ANK" evidence="3">
    <location>
        <begin position="829"/>
        <end position="861"/>
    </location>
</feature>
<dbReference type="PROSITE" id="PS50297">
    <property type="entry name" value="ANK_REP_REGION"/>
    <property type="match status" value="2"/>
</dbReference>
<dbReference type="Pfam" id="PF12796">
    <property type="entry name" value="Ank_2"/>
    <property type="match status" value="1"/>
</dbReference>
<reference evidence="4" key="1">
    <citation type="journal article" date="2023" name="IScience">
        <title>Live-bearing cockroach genome reveals convergent evolutionary mechanisms linked to viviparity in insects and beyond.</title>
        <authorList>
            <person name="Fouks B."/>
            <person name="Harrison M.C."/>
            <person name="Mikhailova A.A."/>
            <person name="Marchal E."/>
            <person name="English S."/>
            <person name="Carruthers M."/>
            <person name="Jennings E.C."/>
            <person name="Chiamaka E.L."/>
            <person name="Frigard R.A."/>
            <person name="Pippel M."/>
            <person name="Attardo G.M."/>
            <person name="Benoit J.B."/>
            <person name="Bornberg-Bauer E."/>
            <person name="Tobe S.S."/>
        </authorList>
    </citation>
    <scope>NUCLEOTIDE SEQUENCE</scope>
    <source>
        <strain evidence="4">Stay&amp;Tobe</strain>
    </source>
</reference>
<dbReference type="AlphaFoldDB" id="A0AAD8A1E3"/>
<protein>
    <submittedName>
        <fullName evidence="4">Uncharacterized protein</fullName>
    </submittedName>
</protein>
<dbReference type="EMBL" id="JASPKZ010004194">
    <property type="protein sequence ID" value="KAJ9590825.1"/>
    <property type="molecule type" value="Genomic_DNA"/>
</dbReference>
<dbReference type="Gene3D" id="3.40.50.300">
    <property type="entry name" value="P-loop containing nucleotide triphosphate hydrolases"/>
    <property type="match status" value="1"/>
</dbReference>
<evidence type="ECO:0000256" key="1">
    <source>
        <dbReference type="ARBA" id="ARBA00022737"/>
    </source>
</evidence>
<dbReference type="InterPro" id="IPR002110">
    <property type="entry name" value="Ankyrin_rpt"/>
</dbReference>
<evidence type="ECO:0000313" key="5">
    <source>
        <dbReference type="Proteomes" id="UP001233999"/>
    </source>
</evidence>
<organism evidence="4 5">
    <name type="scientific">Diploptera punctata</name>
    <name type="common">Pacific beetle cockroach</name>
    <dbReference type="NCBI Taxonomy" id="6984"/>
    <lineage>
        <taxon>Eukaryota</taxon>
        <taxon>Metazoa</taxon>
        <taxon>Ecdysozoa</taxon>
        <taxon>Arthropoda</taxon>
        <taxon>Hexapoda</taxon>
        <taxon>Insecta</taxon>
        <taxon>Pterygota</taxon>
        <taxon>Neoptera</taxon>
        <taxon>Polyneoptera</taxon>
        <taxon>Dictyoptera</taxon>
        <taxon>Blattodea</taxon>
        <taxon>Blaberoidea</taxon>
        <taxon>Blaberidae</taxon>
        <taxon>Diplopterinae</taxon>
        <taxon>Diploptera</taxon>
    </lineage>
</organism>
<evidence type="ECO:0000313" key="4">
    <source>
        <dbReference type="EMBL" id="KAJ9590825.1"/>
    </source>
</evidence>
<dbReference type="Gene3D" id="1.25.40.20">
    <property type="entry name" value="Ankyrin repeat-containing domain"/>
    <property type="match status" value="2"/>
</dbReference>
<reference evidence="4" key="2">
    <citation type="submission" date="2023-05" db="EMBL/GenBank/DDBJ databases">
        <authorList>
            <person name="Fouks B."/>
        </authorList>
    </citation>
    <scope>NUCLEOTIDE SEQUENCE</scope>
    <source>
        <strain evidence="4">Stay&amp;Tobe</strain>
        <tissue evidence="4">Testes</tissue>
    </source>
</reference>